<accession>A0A0N0U9P4</accession>
<feature type="region of interest" description="Disordered" evidence="1">
    <location>
        <begin position="43"/>
        <end position="64"/>
    </location>
</feature>
<sequence length="78" mass="8655">MTRRSKRELERTLEELDDQETEEGALPADVIWWTDGDGNVIGRSDDDGIDFDASNDDLPDDADPEDIELLADFTGGQA</sequence>
<gene>
    <name evidence="2" type="ORF">AMR74_16175</name>
</gene>
<dbReference type="EMBL" id="LIST01000010">
    <property type="protein sequence ID" value="KOX94240.1"/>
    <property type="molecule type" value="Genomic_DNA"/>
</dbReference>
<keyword evidence="3" id="KW-1185">Reference proteome</keyword>
<dbReference type="PATRIC" id="fig|1705389.3.peg.1690"/>
<comment type="caution">
    <text evidence="2">The sequence shown here is derived from an EMBL/GenBank/DDBJ whole genome shotgun (WGS) entry which is preliminary data.</text>
</comment>
<dbReference type="Proteomes" id="UP000037747">
    <property type="component" value="Unassembled WGS sequence"/>
</dbReference>
<dbReference type="RefSeq" id="WP_053773076.1">
    <property type="nucleotide sequence ID" value="NZ_LIST01000010.1"/>
</dbReference>
<organism evidence="2 3">
    <name type="scientific">Halorubrum tropicale</name>
    <dbReference type="NCBI Taxonomy" id="1765655"/>
    <lineage>
        <taxon>Archaea</taxon>
        <taxon>Methanobacteriati</taxon>
        <taxon>Methanobacteriota</taxon>
        <taxon>Stenosarchaea group</taxon>
        <taxon>Halobacteria</taxon>
        <taxon>Halobacteriales</taxon>
        <taxon>Haloferacaceae</taxon>
        <taxon>Halorubrum</taxon>
    </lineage>
</organism>
<reference evidence="2 3" key="1">
    <citation type="submission" date="2015-08" db="EMBL/GenBank/DDBJ databases">
        <title>Genomes of Isolates from Cabo Rojo, PR.</title>
        <authorList>
            <person name="Sanchez-Nieves R.L."/>
            <person name="Montalvo-Rodriguez R."/>
        </authorList>
    </citation>
    <scope>NUCLEOTIDE SEQUENCE [LARGE SCALE GENOMIC DNA]</scope>
    <source>
        <strain evidence="2 3">5</strain>
    </source>
</reference>
<evidence type="ECO:0000313" key="3">
    <source>
        <dbReference type="Proteomes" id="UP000037747"/>
    </source>
</evidence>
<dbReference type="STRING" id="1765655.AMR74_16175"/>
<dbReference type="AlphaFoldDB" id="A0A0N0U9P4"/>
<evidence type="ECO:0000256" key="1">
    <source>
        <dbReference type="SAM" id="MobiDB-lite"/>
    </source>
</evidence>
<feature type="region of interest" description="Disordered" evidence="1">
    <location>
        <begin position="1"/>
        <end position="24"/>
    </location>
</feature>
<name>A0A0N0U9P4_9EURY</name>
<proteinExistence type="predicted"/>
<feature type="compositionally biased region" description="Acidic residues" evidence="1">
    <location>
        <begin position="47"/>
        <end position="64"/>
    </location>
</feature>
<evidence type="ECO:0000313" key="2">
    <source>
        <dbReference type="EMBL" id="KOX94240.1"/>
    </source>
</evidence>
<protein>
    <submittedName>
        <fullName evidence="2">Uncharacterized protein</fullName>
    </submittedName>
</protein>